<gene>
    <name evidence="2" type="ORF">CC1G_13605</name>
</gene>
<evidence type="ECO:0000256" key="1">
    <source>
        <dbReference type="SAM" id="MobiDB-lite"/>
    </source>
</evidence>
<sequence length="71" mass="7719">MAEHRPLGSSTYTSIDGEHHTVVILHVTFPVPSTTFLPDKNIGGEVQEDRRVQDSRTPGNNASTRSQGTGM</sequence>
<keyword evidence="3" id="KW-1185">Reference proteome</keyword>
<organism evidence="2 3">
    <name type="scientific">Coprinopsis cinerea (strain Okayama-7 / 130 / ATCC MYA-4618 / FGSC 9003)</name>
    <name type="common">Inky cap fungus</name>
    <name type="synonym">Hormographiella aspergillata</name>
    <dbReference type="NCBI Taxonomy" id="240176"/>
    <lineage>
        <taxon>Eukaryota</taxon>
        <taxon>Fungi</taxon>
        <taxon>Dikarya</taxon>
        <taxon>Basidiomycota</taxon>
        <taxon>Agaricomycotina</taxon>
        <taxon>Agaricomycetes</taxon>
        <taxon>Agaricomycetidae</taxon>
        <taxon>Agaricales</taxon>
        <taxon>Agaricineae</taxon>
        <taxon>Psathyrellaceae</taxon>
        <taxon>Coprinopsis</taxon>
    </lineage>
</organism>
<dbReference type="RefSeq" id="XP_002912072.1">
    <property type="nucleotide sequence ID" value="XM_002912026.1"/>
</dbReference>
<reference evidence="2 3" key="1">
    <citation type="journal article" date="2010" name="Proc. Natl. Acad. Sci. U.S.A.">
        <title>Insights into evolution of multicellular fungi from the assembled chromosomes of the mushroom Coprinopsis cinerea (Coprinus cinereus).</title>
        <authorList>
            <person name="Stajich J.E."/>
            <person name="Wilke S.K."/>
            <person name="Ahren D."/>
            <person name="Au C.H."/>
            <person name="Birren B.W."/>
            <person name="Borodovsky M."/>
            <person name="Burns C."/>
            <person name="Canback B."/>
            <person name="Casselton L.A."/>
            <person name="Cheng C.K."/>
            <person name="Deng J."/>
            <person name="Dietrich F.S."/>
            <person name="Fargo D.C."/>
            <person name="Farman M.L."/>
            <person name="Gathman A.C."/>
            <person name="Goldberg J."/>
            <person name="Guigo R."/>
            <person name="Hoegger P.J."/>
            <person name="Hooker J.B."/>
            <person name="Huggins A."/>
            <person name="James T.Y."/>
            <person name="Kamada T."/>
            <person name="Kilaru S."/>
            <person name="Kodira C."/>
            <person name="Kues U."/>
            <person name="Kupfer D."/>
            <person name="Kwan H.S."/>
            <person name="Lomsadze A."/>
            <person name="Li W."/>
            <person name="Lilly W.W."/>
            <person name="Ma L.J."/>
            <person name="Mackey A.J."/>
            <person name="Manning G."/>
            <person name="Martin F."/>
            <person name="Muraguchi H."/>
            <person name="Natvig D.O."/>
            <person name="Palmerini H."/>
            <person name="Ramesh M.A."/>
            <person name="Rehmeyer C.J."/>
            <person name="Roe B.A."/>
            <person name="Shenoy N."/>
            <person name="Stanke M."/>
            <person name="Ter-Hovhannisyan V."/>
            <person name="Tunlid A."/>
            <person name="Velagapudi R."/>
            <person name="Vision T.J."/>
            <person name="Zeng Q."/>
            <person name="Zolan M.E."/>
            <person name="Pukkila P.J."/>
        </authorList>
    </citation>
    <scope>NUCLEOTIDE SEQUENCE [LARGE SCALE GENOMIC DNA]</scope>
    <source>
        <strain evidence="3">Okayama-7 / 130 / ATCC MYA-4618 / FGSC 9003</strain>
    </source>
</reference>
<dbReference type="KEGG" id="cci:CC1G_13605"/>
<feature type="region of interest" description="Disordered" evidence="1">
    <location>
        <begin position="38"/>
        <end position="71"/>
    </location>
</feature>
<evidence type="ECO:0000313" key="2">
    <source>
        <dbReference type="EMBL" id="EFI28578.1"/>
    </source>
</evidence>
<dbReference type="Proteomes" id="UP000001861">
    <property type="component" value="Unassembled WGS sequence"/>
</dbReference>
<feature type="compositionally biased region" description="Polar residues" evidence="1">
    <location>
        <begin position="55"/>
        <end position="71"/>
    </location>
</feature>
<comment type="caution">
    <text evidence="2">The sequence shown here is derived from an EMBL/GenBank/DDBJ whole genome shotgun (WGS) entry which is preliminary data.</text>
</comment>
<dbReference type="HOGENOM" id="CLU_2739903_0_0_1"/>
<accession>D6RJW0</accession>
<dbReference type="InParanoid" id="D6RJW0"/>
<dbReference type="EMBL" id="AACS02000001">
    <property type="protein sequence ID" value="EFI28578.1"/>
    <property type="molecule type" value="Genomic_DNA"/>
</dbReference>
<dbReference type="GeneID" id="6009327"/>
<proteinExistence type="predicted"/>
<protein>
    <submittedName>
        <fullName evidence="2">Uncharacterized protein</fullName>
    </submittedName>
</protein>
<evidence type="ECO:0000313" key="3">
    <source>
        <dbReference type="Proteomes" id="UP000001861"/>
    </source>
</evidence>
<name>D6RJW0_COPC7</name>
<dbReference type="VEuPathDB" id="FungiDB:CC1G_13605"/>
<dbReference type="AlphaFoldDB" id="D6RJW0"/>